<evidence type="ECO:0000313" key="6">
    <source>
        <dbReference type="Proteomes" id="UP000199657"/>
    </source>
</evidence>
<dbReference type="SUPFAM" id="SSF53822">
    <property type="entry name" value="Periplasmic binding protein-like I"/>
    <property type="match status" value="1"/>
</dbReference>
<dbReference type="STRING" id="406100.SAMN04488052_101819"/>
<dbReference type="Proteomes" id="UP000199657">
    <property type="component" value="Unassembled WGS sequence"/>
</dbReference>
<dbReference type="PANTHER" id="PTHR30483:SF6">
    <property type="entry name" value="PERIPLASMIC BINDING PROTEIN OF ABC TRANSPORTER FOR NATURAL AMINO ACIDS"/>
    <property type="match status" value="1"/>
</dbReference>
<accession>A0A1H8QW99</accession>
<keyword evidence="2 3" id="KW-0732">Signal</keyword>
<feature type="domain" description="Leucine-binding protein" evidence="4">
    <location>
        <begin position="28"/>
        <end position="364"/>
    </location>
</feature>
<dbReference type="CDD" id="cd06327">
    <property type="entry name" value="PBP1_SBP-like"/>
    <property type="match status" value="1"/>
</dbReference>
<evidence type="ECO:0000313" key="5">
    <source>
        <dbReference type="EMBL" id="SEO58261.1"/>
    </source>
</evidence>
<sequence length="400" mass="43521">MQRSVISLGILGLLATPLAAQADISDGEVRIGLISDMQSTYREVGEGAEVAAAMAVEDFGGEVLGNRIRVFSRDHELDADLAMEHARDLHENHNVDVFVGMVGSNTAIPIQHYAREHGIITLHTDSVSSSLTGEHCSPLGAHWMFDTYALAAGTTAALLEEGYESWHFVTADYSFGESLQADSTAVIEASDGRVVGTSLHPFQGDDFVGPILEAAASGADVIALANAGEDQARAIRTAYELGIPEGDQILAGLLTTEALPEELGLYVAQGLRLTTAWYWNKDDENRAWAERFQERSGYYGNQFGASVYSAVTHYLRAIEETGTDDPETVMEQMRAMPVDDIYGRGGELREDGRLVIDMHLARIKAPRDTEAAGDYYEILSTIPADQTVRPLDESNCDYLQ</sequence>
<dbReference type="AlphaFoldDB" id="A0A1H8QW99"/>
<evidence type="ECO:0000256" key="3">
    <source>
        <dbReference type="SAM" id="SignalP"/>
    </source>
</evidence>
<name>A0A1H8QW99_9GAMM</name>
<reference evidence="5 6" key="1">
    <citation type="submission" date="2016-10" db="EMBL/GenBank/DDBJ databases">
        <authorList>
            <person name="de Groot N.N."/>
        </authorList>
    </citation>
    <scope>NUCLEOTIDE SEQUENCE [LARGE SCALE GENOMIC DNA]</scope>
    <source>
        <strain evidence="5 6">CGMCC 1.6291</strain>
    </source>
</reference>
<feature type="chain" id="PRO_5011520027" evidence="3">
    <location>
        <begin position="23"/>
        <end position="400"/>
    </location>
</feature>
<gene>
    <name evidence="5" type="ORF">SAMN04488052_101819</name>
</gene>
<dbReference type="InterPro" id="IPR028081">
    <property type="entry name" value="Leu-bd"/>
</dbReference>
<organism evidence="5 6">
    <name type="scientific">Aquisalimonas asiatica</name>
    <dbReference type="NCBI Taxonomy" id="406100"/>
    <lineage>
        <taxon>Bacteria</taxon>
        <taxon>Pseudomonadati</taxon>
        <taxon>Pseudomonadota</taxon>
        <taxon>Gammaproteobacteria</taxon>
        <taxon>Chromatiales</taxon>
        <taxon>Ectothiorhodospiraceae</taxon>
        <taxon>Aquisalimonas</taxon>
    </lineage>
</organism>
<dbReference type="PANTHER" id="PTHR30483">
    <property type="entry name" value="LEUCINE-SPECIFIC-BINDING PROTEIN"/>
    <property type="match status" value="1"/>
</dbReference>
<keyword evidence="6" id="KW-1185">Reference proteome</keyword>
<dbReference type="EMBL" id="FOEG01000001">
    <property type="protein sequence ID" value="SEO58261.1"/>
    <property type="molecule type" value="Genomic_DNA"/>
</dbReference>
<proteinExistence type="inferred from homology"/>
<dbReference type="InterPro" id="IPR028082">
    <property type="entry name" value="Peripla_BP_I"/>
</dbReference>
<dbReference type="RefSeq" id="WP_171909798.1">
    <property type="nucleotide sequence ID" value="NZ_FOEG01000001.1"/>
</dbReference>
<evidence type="ECO:0000256" key="1">
    <source>
        <dbReference type="ARBA" id="ARBA00010062"/>
    </source>
</evidence>
<dbReference type="Gene3D" id="3.40.50.2300">
    <property type="match status" value="2"/>
</dbReference>
<evidence type="ECO:0000259" key="4">
    <source>
        <dbReference type="Pfam" id="PF13458"/>
    </source>
</evidence>
<protein>
    <submittedName>
        <fullName evidence="5">Branched-chain amino acid transport system substrate-binding protein</fullName>
    </submittedName>
</protein>
<evidence type="ECO:0000256" key="2">
    <source>
        <dbReference type="ARBA" id="ARBA00022729"/>
    </source>
</evidence>
<dbReference type="InterPro" id="IPR051010">
    <property type="entry name" value="BCAA_transport"/>
</dbReference>
<dbReference type="Pfam" id="PF13458">
    <property type="entry name" value="Peripla_BP_6"/>
    <property type="match status" value="1"/>
</dbReference>
<feature type="signal peptide" evidence="3">
    <location>
        <begin position="1"/>
        <end position="22"/>
    </location>
</feature>
<comment type="similarity">
    <text evidence="1">Belongs to the leucine-binding protein family.</text>
</comment>